<organism evidence="2 3">
    <name type="scientific">Rhizocola hellebori</name>
    <dbReference type="NCBI Taxonomy" id="1392758"/>
    <lineage>
        <taxon>Bacteria</taxon>
        <taxon>Bacillati</taxon>
        <taxon>Actinomycetota</taxon>
        <taxon>Actinomycetes</taxon>
        <taxon>Micromonosporales</taxon>
        <taxon>Micromonosporaceae</taxon>
        <taxon>Rhizocola</taxon>
    </lineage>
</organism>
<name>A0A8J3QES0_9ACTN</name>
<dbReference type="Proteomes" id="UP000612899">
    <property type="component" value="Unassembled WGS sequence"/>
</dbReference>
<gene>
    <name evidence="2" type="ORF">Rhe02_75920</name>
</gene>
<dbReference type="InterPro" id="IPR052712">
    <property type="entry name" value="Acid_resist_chaperone_HdeD"/>
</dbReference>
<feature type="transmembrane region" description="Helical" evidence="1">
    <location>
        <begin position="23"/>
        <end position="44"/>
    </location>
</feature>
<sequence>MIIGGLVSIITGLIMVLWPGKTLLFVAILIGVWLLIAGIIRIVQSVIRRDLPRRRRVLLGIAGLLYVIVAAVCLGDAFRSLTLLTLVIGLVWTIGGVAEVAAGFPKFWPTLLGLLSIAIGITVFLWPEPTLTLMATVIGIWLIVIGVIQLVLFLTTRLRRRKPPAIPSARTAQ</sequence>
<comment type="caution">
    <text evidence="2">The sequence shown here is derived from an EMBL/GenBank/DDBJ whole genome shotgun (WGS) entry which is preliminary data.</text>
</comment>
<feature type="transmembrane region" description="Helical" evidence="1">
    <location>
        <begin position="83"/>
        <end position="104"/>
    </location>
</feature>
<dbReference type="EMBL" id="BONY01000070">
    <property type="protein sequence ID" value="GIH09525.1"/>
    <property type="molecule type" value="Genomic_DNA"/>
</dbReference>
<evidence type="ECO:0008006" key="4">
    <source>
        <dbReference type="Google" id="ProtNLM"/>
    </source>
</evidence>
<keyword evidence="3" id="KW-1185">Reference proteome</keyword>
<keyword evidence="1" id="KW-0472">Membrane</keyword>
<dbReference type="AlphaFoldDB" id="A0A8J3QES0"/>
<evidence type="ECO:0000313" key="3">
    <source>
        <dbReference type="Proteomes" id="UP000612899"/>
    </source>
</evidence>
<reference evidence="2" key="1">
    <citation type="submission" date="2021-01" db="EMBL/GenBank/DDBJ databases">
        <title>Whole genome shotgun sequence of Rhizocola hellebori NBRC 109834.</title>
        <authorList>
            <person name="Komaki H."/>
            <person name="Tamura T."/>
        </authorList>
    </citation>
    <scope>NUCLEOTIDE SEQUENCE</scope>
    <source>
        <strain evidence="2">NBRC 109834</strain>
    </source>
</reference>
<dbReference type="GO" id="GO:0005886">
    <property type="term" value="C:plasma membrane"/>
    <property type="evidence" value="ECO:0007669"/>
    <property type="project" value="TreeGrafter"/>
</dbReference>
<keyword evidence="1" id="KW-0812">Transmembrane</keyword>
<feature type="transmembrane region" description="Helical" evidence="1">
    <location>
        <begin position="111"/>
        <end position="127"/>
    </location>
</feature>
<dbReference type="PANTHER" id="PTHR34989:SF1">
    <property type="entry name" value="PROTEIN HDED"/>
    <property type="match status" value="1"/>
</dbReference>
<feature type="transmembrane region" description="Helical" evidence="1">
    <location>
        <begin position="56"/>
        <end position="77"/>
    </location>
</feature>
<dbReference type="RefSeq" id="WP_203913258.1">
    <property type="nucleotide sequence ID" value="NZ_BONY01000070.1"/>
</dbReference>
<dbReference type="InterPro" id="IPR005325">
    <property type="entry name" value="DUF308_memb"/>
</dbReference>
<proteinExistence type="predicted"/>
<accession>A0A8J3QES0</accession>
<dbReference type="Pfam" id="PF03729">
    <property type="entry name" value="DUF308"/>
    <property type="match status" value="2"/>
</dbReference>
<protein>
    <recommendedName>
        <fullName evidence="4">HdeD family acid-resistance protein</fullName>
    </recommendedName>
</protein>
<feature type="transmembrane region" description="Helical" evidence="1">
    <location>
        <begin position="133"/>
        <end position="154"/>
    </location>
</feature>
<dbReference type="PANTHER" id="PTHR34989">
    <property type="entry name" value="PROTEIN HDED"/>
    <property type="match status" value="1"/>
</dbReference>
<evidence type="ECO:0000256" key="1">
    <source>
        <dbReference type="SAM" id="Phobius"/>
    </source>
</evidence>
<keyword evidence="1" id="KW-1133">Transmembrane helix</keyword>
<evidence type="ECO:0000313" key="2">
    <source>
        <dbReference type="EMBL" id="GIH09525.1"/>
    </source>
</evidence>